<sequence>MSSPTDIQLHPSLAAGFIAALPWAAALITVLALASIGWWQAWLFFPAALAGLVWQVRSSGLLLGQTTVTALELRGDELWATLGDSHRYPAKPAPDSRISENLVLLKLSLPTTRYSPKTVILMANSRLPGNVQSEPFRQLRVWLRLRNGSPHA</sequence>
<name>A0A1I4N8U3_9GAMM</name>
<reference evidence="3" key="1">
    <citation type="submission" date="2016-10" db="EMBL/GenBank/DDBJ databases">
        <authorList>
            <person name="Varghese N."/>
            <person name="Submissions S."/>
        </authorList>
    </citation>
    <scope>NUCLEOTIDE SEQUENCE [LARGE SCALE GENOMIC DNA]</scope>
    <source>
        <strain evidence="3">CGMCC 1.7061</strain>
    </source>
</reference>
<accession>A0A1I4N8U3</accession>
<evidence type="ECO:0008006" key="4">
    <source>
        <dbReference type="Google" id="ProtNLM"/>
    </source>
</evidence>
<dbReference type="AlphaFoldDB" id="A0A1I4N8U3"/>
<keyword evidence="1" id="KW-0812">Transmembrane</keyword>
<keyword evidence="3" id="KW-1185">Reference proteome</keyword>
<evidence type="ECO:0000313" key="3">
    <source>
        <dbReference type="Proteomes" id="UP000198519"/>
    </source>
</evidence>
<keyword evidence="1" id="KW-1133">Transmembrane helix</keyword>
<keyword evidence="1" id="KW-0472">Membrane</keyword>
<dbReference type="RefSeq" id="WP_092021035.1">
    <property type="nucleotide sequence ID" value="NZ_FOUE01000002.1"/>
</dbReference>
<evidence type="ECO:0000256" key="1">
    <source>
        <dbReference type="SAM" id="Phobius"/>
    </source>
</evidence>
<proteinExistence type="predicted"/>
<evidence type="ECO:0000313" key="2">
    <source>
        <dbReference type="EMBL" id="SFM11974.1"/>
    </source>
</evidence>
<gene>
    <name evidence="2" type="ORF">SAMN04487963_1214</name>
</gene>
<organism evidence="2 3">
    <name type="scientific">Marinobacter zhejiangensis</name>
    <dbReference type="NCBI Taxonomy" id="488535"/>
    <lineage>
        <taxon>Bacteria</taxon>
        <taxon>Pseudomonadati</taxon>
        <taxon>Pseudomonadota</taxon>
        <taxon>Gammaproteobacteria</taxon>
        <taxon>Pseudomonadales</taxon>
        <taxon>Marinobacteraceae</taxon>
        <taxon>Marinobacter</taxon>
    </lineage>
</organism>
<dbReference type="Proteomes" id="UP000198519">
    <property type="component" value="Unassembled WGS sequence"/>
</dbReference>
<dbReference type="EMBL" id="FOUE01000002">
    <property type="protein sequence ID" value="SFM11974.1"/>
    <property type="molecule type" value="Genomic_DNA"/>
</dbReference>
<feature type="transmembrane region" description="Helical" evidence="1">
    <location>
        <begin position="12"/>
        <end position="33"/>
    </location>
</feature>
<protein>
    <recommendedName>
        <fullName evidence="4">Toxin CptA</fullName>
    </recommendedName>
</protein>
<dbReference type="STRING" id="488535.SAMN04487963_1214"/>
<dbReference type="OrthoDB" id="6369153at2"/>